<evidence type="ECO:0000313" key="1">
    <source>
        <dbReference type="EMBL" id="KAJ3553687.1"/>
    </source>
</evidence>
<protein>
    <submittedName>
        <fullName evidence="1">Uncharacterized protein</fullName>
    </submittedName>
</protein>
<reference evidence="1" key="1">
    <citation type="submission" date="2022-07" db="EMBL/GenBank/DDBJ databases">
        <title>Genome Sequence of Phlebia brevispora.</title>
        <authorList>
            <person name="Buettner E."/>
        </authorList>
    </citation>
    <scope>NUCLEOTIDE SEQUENCE</scope>
    <source>
        <strain evidence="1">MPL23</strain>
    </source>
</reference>
<sequence length="185" mass="20109">MWDVVKLDGLIVDLDSLKIACFTISVRNFVTNTMVLDAEQLPRPFFDLNLEDFPTDRATCANITELLIEDWKLEAVREQSPVLKFQGDHPKRFRTSPRSKVSLPAFQLTMLDAGDLRAWNGLANASDSPAQIDAGNCLALVTLLGNPFNFCSVGGSGIVEGDTFVYSIQSNPGSCGSVTALPDPA</sequence>
<dbReference type="EMBL" id="JANHOG010000510">
    <property type="protein sequence ID" value="KAJ3553687.1"/>
    <property type="molecule type" value="Genomic_DNA"/>
</dbReference>
<accession>A0ACC1T5E6</accession>
<gene>
    <name evidence="1" type="ORF">NM688_g3479</name>
</gene>
<name>A0ACC1T5E6_9APHY</name>
<organism evidence="1 2">
    <name type="scientific">Phlebia brevispora</name>
    <dbReference type="NCBI Taxonomy" id="194682"/>
    <lineage>
        <taxon>Eukaryota</taxon>
        <taxon>Fungi</taxon>
        <taxon>Dikarya</taxon>
        <taxon>Basidiomycota</taxon>
        <taxon>Agaricomycotina</taxon>
        <taxon>Agaricomycetes</taxon>
        <taxon>Polyporales</taxon>
        <taxon>Meruliaceae</taxon>
        <taxon>Phlebia</taxon>
    </lineage>
</organism>
<keyword evidence="2" id="KW-1185">Reference proteome</keyword>
<proteinExistence type="predicted"/>
<comment type="caution">
    <text evidence="1">The sequence shown here is derived from an EMBL/GenBank/DDBJ whole genome shotgun (WGS) entry which is preliminary data.</text>
</comment>
<evidence type="ECO:0000313" key="2">
    <source>
        <dbReference type="Proteomes" id="UP001148662"/>
    </source>
</evidence>
<dbReference type="Proteomes" id="UP001148662">
    <property type="component" value="Unassembled WGS sequence"/>
</dbReference>